<dbReference type="InterPro" id="IPR013087">
    <property type="entry name" value="Znf_C2H2_type"/>
</dbReference>
<feature type="region of interest" description="Disordered" evidence="8">
    <location>
        <begin position="368"/>
        <end position="397"/>
    </location>
</feature>
<protein>
    <submittedName>
        <fullName evidence="11">Histone-lysine N-methyltransferase prdm6</fullName>
        <ecNumber evidence="11">2.1.1.354</ecNumber>
    </submittedName>
</protein>
<evidence type="ECO:0000256" key="8">
    <source>
        <dbReference type="SAM" id="MobiDB-lite"/>
    </source>
</evidence>
<reference evidence="11" key="1">
    <citation type="submission" date="2023-01" db="EMBL/GenBank/DDBJ databases">
        <title>Genome assembly of the deep-sea coral Lophelia pertusa.</title>
        <authorList>
            <person name="Herrera S."/>
            <person name="Cordes E."/>
        </authorList>
    </citation>
    <scope>NUCLEOTIDE SEQUENCE</scope>
    <source>
        <strain evidence="11">USNM1676648</strain>
        <tissue evidence="11">Polyp</tissue>
    </source>
</reference>
<proteinExistence type="predicted"/>
<dbReference type="Gene3D" id="3.30.160.60">
    <property type="entry name" value="Classic Zinc Finger"/>
    <property type="match status" value="3"/>
</dbReference>
<dbReference type="AlphaFoldDB" id="A0A9W9YJ58"/>
<evidence type="ECO:0000259" key="9">
    <source>
        <dbReference type="PROSITE" id="PS50157"/>
    </source>
</evidence>
<evidence type="ECO:0000256" key="3">
    <source>
        <dbReference type="ARBA" id="ARBA00022771"/>
    </source>
</evidence>
<evidence type="ECO:0000256" key="5">
    <source>
        <dbReference type="ARBA" id="ARBA00023015"/>
    </source>
</evidence>
<comment type="caution">
    <text evidence="11">The sequence shown here is derived from an EMBL/GenBank/DDBJ whole genome shotgun (WGS) entry which is preliminary data.</text>
</comment>
<gene>
    <name evidence="11" type="primary">PRDM6_3</name>
    <name evidence="11" type="ORF">OS493_006056</name>
</gene>
<keyword evidence="6" id="KW-0804">Transcription</keyword>
<sequence>MHMENKTSARQAPETRGANRYYLVDEKTLNSYLYGTREVKVIDVNKVKRKVEGEQEASSSKKQKVAADHEEPWLTNAMRSFPGEVQLCMSSIPGASYGVCAKEHIPCGTWIGPYEGRRLSPRHLSSDIDTSYLWEIYKDGTLSHYIDGSDEDNSSWMRFIRCARHIKEQNLYAFQYCGNIFYRAFKEVPPGTELLVWYDDKYPQFFGIPLGIQDYEFSRDSVTSSNARGSPPISKSTSTRVHSAAPDAKECGFQESRDNTHMGNFRVPSIRAVQPRLVRATSTVGNALQQDQLSVPGIRGGPRFAAGSSEGKRSERGSTPTTNERQFARNFSQRSESNSNNLHPLQPRNKDLQKYAEQTQFKTETLRNIAPKGHAHASDIQLKQQADKDYEPANSRGLPQLIHAPRELPRQQLFDNDQQISPHTSEGQALKRSCQTGHTVTSVMPALRPYMLPPVHEQCYYEPTQTLTLGISPDEFGMWRCQQCLKTFTQRVLLQMHECSQTPEKPYQCGQCKLSFPTPSDLRGHVDMHTNEKLFKCGFCSRTFSGATTLNNHIRTHTGEKPFTCEKCHKTFSQASHFARHQRIPGDCVPWEEG</sequence>
<dbReference type="PANTHER" id="PTHR16515">
    <property type="entry name" value="PR DOMAIN ZINC FINGER PROTEIN"/>
    <property type="match status" value="1"/>
</dbReference>
<dbReference type="Pfam" id="PF00096">
    <property type="entry name" value="zf-C2H2"/>
    <property type="match status" value="2"/>
</dbReference>
<keyword evidence="2" id="KW-0677">Repeat</keyword>
<evidence type="ECO:0000259" key="10">
    <source>
        <dbReference type="PROSITE" id="PS50280"/>
    </source>
</evidence>
<keyword evidence="11" id="KW-0808">Transferase</keyword>
<dbReference type="EMBL" id="MU827779">
    <property type="protein sequence ID" value="KAJ7339649.1"/>
    <property type="molecule type" value="Genomic_DNA"/>
</dbReference>
<name>A0A9W9YJ58_9CNID</name>
<dbReference type="EC" id="2.1.1.354" evidence="11"/>
<feature type="domain" description="C2H2-type" evidence="9">
    <location>
        <begin position="507"/>
        <end position="534"/>
    </location>
</feature>
<dbReference type="FunFam" id="3.30.160.60:FF:000624">
    <property type="entry name" value="zinc finger protein 697"/>
    <property type="match status" value="1"/>
</dbReference>
<keyword evidence="3 7" id="KW-0863">Zinc-finger</keyword>
<keyword evidence="5" id="KW-0805">Transcription regulation</keyword>
<dbReference type="PROSITE" id="PS50157">
    <property type="entry name" value="ZINC_FINGER_C2H2_2"/>
    <property type="match status" value="4"/>
</dbReference>
<dbReference type="GO" id="GO:0140999">
    <property type="term" value="F:histone H3K4 trimethyltransferase activity"/>
    <property type="evidence" value="ECO:0007669"/>
    <property type="project" value="UniProtKB-EC"/>
</dbReference>
<dbReference type="GO" id="GO:0010468">
    <property type="term" value="P:regulation of gene expression"/>
    <property type="evidence" value="ECO:0007669"/>
    <property type="project" value="TreeGrafter"/>
</dbReference>
<dbReference type="GO" id="GO:0008270">
    <property type="term" value="F:zinc ion binding"/>
    <property type="evidence" value="ECO:0007669"/>
    <property type="project" value="UniProtKB-KW"/>
</dbReference>
<dbReference type="SMART" id="SM00317">
    <property type="entry name" value="SET"/>
    <property type="match status" value="1"/>
</dbReference>
<accession>A0A9W9YJ58</accession>
<evidence type="ECO:0000256" key="6">
    <source>
        <dbReference type="ARBA" id="ARBA00023163"/>
    </source>
</evidence>
<keyword evidence="1" id="KW-0479">Metal-binding</keyword>
<keyword evidence="4" id="KW-0862">Zinc</keyword>
<dbReference type="SUPFAM" id="SSF57667">
    <property type="entry name" value="beta-beta-alpha zinc fingers"/>
    <property type="match status" value="2"/>
</dbReference>
<dbReference type="InterPro" id="IPR050331">
    <property type="entry name" value="Zinc_finger"/>
</dbReference>
<feature type="domain" description="C2H2-type" evidence="9">
    <location>
        <begin position="563"/>
        <end position="590"/>
    </location>
</feature>
<dbReference type="PROSITE" id="PS00028">
    <property type="entry name" value="ZINC_FINGER_C2H2_1"/>
    <property type="match status" value="2"/>
</dbReference>
<evidence type="ECO:0000256" key="4">
    <source>
        <dbReference type="ARBA" id="ARBA00022833"/>
    </source>
</evidence>
<feature type="region of interest" description="Disordered" evidence="8">
    <location>
        <begin position="223"/>
        <end position="263"/>
    </location>
</feature>
<dbReference type="InterPro" id="IPR046341">
    <property type="entry name" value="SET_dom_sf"/>
</dbReference>
<feature type="compositionally biased region" description="Basic and acidic residues" evidence="8">
    <location>
        <begin position="247"/>
        <end position="260"/>
    </location>
</feature>
<dbReference type="SMART" id="SM00355">
    <property type="entry name" value="ZnF_C2H2"/>
    <property type="match status" value="4"/>
</dbReference>
<dbReference type="Gene3D" id="2.170.270.10">
    <property type="entry name" value="SET domain"/>
    <property type="match status" value="1"/>
</dbReference>
<dbReference type="InterPro" id="IPR001214">
    <property type="entry name" value="SET_dom"/>
</dbReference>
<dbReference type="PROSITE" id="PS50280">
    <property type="entry name" value="SET"/>
    <property type="match status" value="1"/>
</dbReference>
<feature type="domain" description="C2H2-type" evidence="9">
    <location>
        <begin position="535"/>
        <end position="562"/>
    </location>
</feature>
<dbReference type="GO" id="GO:0005634">
    <property type="term" value="C:nucleus"/>
    <property type="evidence" value="ECO:0007669"/>
    <property type="project" value="TreeGrafter"/>
</dbReference>
<dbReference type="GO" id="GO:0032259">
    <property type="term" value="P:methylation"/>
    <property type="evidence" value="ECO:0007669"/>
    <property type="project" value="UniProtKB-KW"/>
</dbReference>
<dbReference type="Proteomes" id="UP001163046">
    <property type="component" value="Unassembled WGS sequence"/>
</dbReference>
<dbReference type="OrthoDB" id="40579at2759"/>
<evidence type="ECO:0000313" key="12">
    <source>
        <dbReference type="Proteomes" id="UP001163046"/>
    </source>
</evidence>
<evidence type="ECO:0000256" key="7">
    <source>
        <dbReference type="PROSITE-ProRule" id="PRU00042"/>
    </source>
</evidence>
<dbReference type="Pfam" id="PF13894">
    <property type="entry name" value="zf-C2H2_4"/>
    <property type="match status" value="1"/>
</dbReference>
<dbReference type="Pfam" id="PF21549">
    <property type="entry name" value="PRDM2_PR"/>
    <property type="match status" value="1"/>
</dbReference>
<dbReference type="PANTHER" id="PTHR16515:SF22">
    <property type="entry name" value="HISTONE-LYSINE N-METHYLTRANSFERASE PRDM6-RELATED"/>
    <property type="match status" value="1"/>
</dbReference>
<dbReference type="SUPFAM" id="SSF82199">
    <property type="entry name" value="SET domain"/>
    <property type="match status" value="1"/>
</dbReference>
<keyword evidence="11" id="KW-0489">Methyltransferase</keyword>
<dbReference type="InterPro" id="IPR036236">
    <property type="entry name" value="Znf_C2H2_sf"/>
</dbReference>
<feature type="region of interest" description="Disordered" evidence="8">
    <location>
        <begin position="292"/>
        <end position="325"/>
    </location>
</feature>
<evidence type="ECO:0000256" key="1">
    <source>
        <dbReference type="ARBA" id="ARBA00022723"/>
    </source>
</evidence>
<keyword evidence="12" id="KW-1185">Reference proteome</keyword>
<feature type="domain" description="C2H2-type" evidence="9">
    <location>
        <begin position="479"/>
        <end position="506"/>
    </location>
</feature>
<feature type="compositionally biased region" description="Polar residues" evidence="8">
    <location>
        <begin position="223"/>
        <end position="241"/>
    </location>
</feature>
<evidence type="ECO:0000313" key="11">
    <source>
        <dbReference type="EMBL" id="KAJ7339649.1"/>
    </source>
</evidence>
<dbReference type="FunFam" id="3.30.160.60:FF:000446">
    <property type="entry name" value="Zinc finger protein"/>
    <property type="match status" value="1"/>
</dbReference>
<organism evidence="11 12">
    <name type="scientific">Desmophyllum pertusum</name>
    <dbReference type="NCBI Taxonomy" id="174260"/>
    <lineage>
        <taxon>Eukaryota</taxon>
        <taxon>Metazoa</taxon>
        <taxon>Cnidaria</taxon>
        <taxon>Anthozoa</taxon>
        <taxon>Hexacorallia</taxon>
        <taxon>Scleractinia</taxon>
        <taxon>Caryophylliina</taxon>
        <taxon>Caryophylliidae</taxon>
        <taxon>Desmophyllum</taxon>
    </lineage>
</organism>
<dbReference type="FunFam" id="3.30.160.60:FF:000100">
    <property type="entry name" value="Zinc finger 45-like"/>
    <property type="match status" value="1"/>
</dbReference>
<evidence type="ECO:0000256" key="2">
    <source>
        <dbReference type="ARBA" id="ARBA00022737"/>
    </source>
</evidence>
<feature type="domain" description="SET" evidence="10">
    <location>
        <begin position="83"/>
        <end position="199"/>
    </location>
</feature>